<evidence type="ECO:0000313" key="2">
    <source>
        <dbReference type="Proteomes" id="UP001295684"/>
    </source>
</evidence>
<comment type="caution">
    <text evidence="1">The sequence shown here is derived from an EMBL/GenBank/DDBJ whole genome shotgun (WGS) entry which is preliminary data.</text>
</comment>
<reference evidence="1" key="1">
    <citation type="submission" date="2023-07" db="EMBL/GenBank/DDBJ databases">
        <authorList>
            <consortium name="AG Swart"/>
            <person name="Singh M."/>
            <person name="Singh A."/>
            <person name="Seah K."/>
            <person name="Emmerich C."/>
        </authorList>
    </citation>
    <scope>NUCLEOTIDE SEQUENCE</scope>
    <source>
        <strain evidence="1">DP1</strain>
    </source>
</reference>
<organism evidence="1 2">
    <name type="scientific">Euplotes crassus</name>
    <dbReference type="NCBI Taxonomy" id="5936"/>
    <lineage>
        <taxon>Eukaryota</taxon>
        <taxon>Sar</taxon>
        <taxon>Alveolata</taxon>
        <taxon>Ciliophora</taxon>
        <taxon>Intramacronucleata</taxon>
        <taxon>Spirotrichea</taxon>
        <taxon>Hypotrichia</taxon>
        <taxon>Euplotida</taxon>
        <taxon>Euplotidae</taxon>
        <taxon>Moneuplotes</taxon>
    </lineage>
</organism>
<accession>A0AAD1XK51</accession>
<dbReference type="EMBL" id="CAMPGE010015492">
    <property type="protein sequence ID" value="CAI2374110.1"/>
    <property type="molecule type" value="Genomic_DNA"/>
</dbReference>
<evidence type="ECO:0000313" key="1">
    <source>
        <dbReference type="EMBL" id="CAI2374110.1"/>
    </source>
</evidence>
<proteinExistence type="predicted"/>
<gene>
    <name evidence="1" type="ORF">ECRASSUSDP1_LOCUS15461</name>
</gene>
<name>A0AAD1XK51_EUPCR</name>
<dbReference type="Proteomes" id="UP001295684">
    <property type="component" value="Unassembled WGS sequence"/>
</dbReference>
<protein>
    <submittedName>
        <fullName evidence="1">Uncharacterized protein</fullName>
    </submittedName>
</protein>
<keyword evidence="2" id="KW-1185">Reference proteome</keyword>
<dbReference type="AlphaFoldDB" id="A0AAD1XK51"/>
<sequence>MKVLNNKRGLKIKKDLFNNKPNLSLRGCTFDVNHLHKFITSGGMSSPLGSYPKMTKTPAPKLKSVKSQPDTSALFTRTRYSRGLSQQRNRSSKIIGSEFMTNIRPSSTFLSVPRYTTAYLIGDKANFYTSVKEPTRDPDSVESEIANFDSDKAQRKTALGTKNKILSDLGSMYNNTIPLSPQTSNFLMSPKERRKEVKEMKEKLSQYLNLKEQAMFVNKRNRQLKYGYRDNIRDQIIRPKTTNNFFSSRKPQKTRDGLKTSKNARYRRRLQIEKTGTNSQIEFFCDQKTSKGNSSKQPVVDIAIGWNRKKEPQVRQPSNTFNNVFNM</sequence>